<name>A0A2H0LQM5_9BACT</name>
<proteinExistence type="inferred from homology"/>
<keyword evidence="3 7" id="KW-0479">Metal-binding</keyword>
<dbReference type="NCBIfam" id="TIGR01958">
    <property type="entry name" value="nuoE_fam"/>
    <property type="match status" value="1"/>
</dbReference>
<accession>A0A2H0LQM5</accession>
<dbReference type="PANTHER" id="PTHR10371">
    <property type="entry name" value="NADH DEHYDROGENASE UBIQUINONE FLAVOPROTEIN 2, MITOCHONDRIAL"/>
    <property type="match status" value="1"/>
</dbReference>
<dbReference type="GO" id="GO:0003954">
    <property type="term" value="F:NADH dehydrogenase activity"/>
    <property type="evidence" value="ECO:0007669"/>
    <property type="project" value="TreeGrafter"/>
</dbReference>
<dbReference type="CDD" id="cd03064">
    <property type="entry name" value="TRX_Fd_NuoE"/>
    <property type="match status" value="1"/>
</dbReference>
<dbReference type="Gene3D" id="1.10.10.1590">
    <property type="entry name" value="NADH-quinone oxidoreductase subunit E"/>
    <property type="match status" value="1"/>
</dbReference>
<feature type="binding site" evidence="7">
    <location>
        <position position="127"/>
    </location>
    <ligand>
        <name>[2Fe-2S] cluster</name>
        <dbReference type="ChEBI" id="CHEBI:190135"/>
    </ligand>
</feature>
<dbReference type="AlphaFoldDB" id="A0A2H0LQM5"/>
<evidence type="ECO:0000313" key="8">
    <source>
        <dbReference type="EMBL" id="PIQ86656.1"/>
    </source>
</evidence>
<dbReference type="PANTHER" id="PTHR10371:SF3">
    <property type="entry name" value="NADH DEHYDROGENASE [UBIQUINONE] FLAVOPROTEIN 2, MITOCHONDRIAL"/>
    <property type="match status" value="1"/>
</dbReference>
<evidence type="ECO:0000256" key="4">
    <source>
        <dbReference type="ARBA" id="ARBA00023004"/>
    </source>
</evidence>
<comment type="similarity">
    <text evidence="1">Belongs to the complex I 24 kDa subunit family.</text>
</comment>
<dbReference type="InterPro" id="IPR036249">
    <property type="entry name" value="Thioredoxin-like_sf"/>
</dbReference>
<dbReference type="SUPFAM" id="SSF52833">
    <property type="entry name" value="Thioredoxin-like"/>
    <property type="match status" value="1"/>
</dbReference>
<dbReference type="InterPro" id="IPR002023">
    <property type="entry name" value="NuoE-like"/>
</dbReference>
<dbReference type="GO" id="GO:0046872">
    <property type="term" value="F:metal ion binding"/>
    <property type="evidence" value="ECO:0007669"/>
    <property type="project" value="UniProtKB-KW"/>
</dbReference>
<evidence type="ECO:0000256" key="1">
    <source>
        <dbReference type="ARBA" id="ARBA00010643"/>
    </source>
</evidence>
<feature type="binding site" evidence="7">
    <location>
        <position position="91"/>
    </location>
    <ligand>
        <name>[2Fe-2S] cluster</name>
        <dbReference type="ChEBI" id="CHEBI:190135"/>
    </ligand>
</feature>
<keyword evidence="4 7" id="KW-0408">Iron</keyword>
<dbReference type="Proteomes" id="UP000230859">
    <property type="component" value="Unassembled WGS sequence"/>
</dbReference>
<keyword evidence="2 7" id="KW-0001">2Fe-2S</keyword>
<dbReference type="InterPro" id="IPR042128">
    <property type="entry name" value="NuoE_dom"/>
</dbReference>
<comment type="cofactor">
    <cofactor evidence="7">
        <name>[2Fe-2S] cluster</name>
        <dbReference type="ChEBI" id="CHEBI:190135"/>
    </cofactor>
    <text evidence="7">Binds 1 [2Fe-2S] cluster.</text>
</comment>
<evidence type="ECO:0000256" key="6">
    <source>
        <dbReference type="ARBA" id="ARBA00034078"/>
    </source>
</evidence>
<dbReference type="EMBL" id="PCVY01000038">
    <property type="protein sequence ID" value="PIQ86656.1"/>
    <property type="molecule type" value="Genomic_DNA"/>
</dbReference>
<evidence type="ECO:0000256" key="7">
    <source>
        <dbReference type="PIRSR" id="PIRSR000216-1"/>
    </source>
</evidence>
<comment type="cofactor">
    <cofactor evidence="6">
        <name>[2Fe-2S] cluster</name>
        <dbReference type="ChEBI" id="CHEBI:190135"/>
    </cofactor>
</comment>
<feature type="binding site" evidence="7">
    <location>
        <position position="131"/>
    </location>
    <ligand>
        <name>[2Fe-2S] cluster</name>
        <dbReference type="ChEBI" id="CHEBI:190135"/>
    </ligand>
</feature>
<dbReference type="InterPro" id="IPR041921">
    <property type="entry name" value="NuoE_N"/>
</dbReference>
<evidence type="ECO:0000256" key="2">
    <source>
        <dbReference type="ARBA" id="ARBA00022714"/>
    </source>
</evidence>
<evidence type="ECO:0000256" key="5">
    <source>
        <dbReference type="ARBA" id="ARBA00023014"/>
    </source>
</evidence>
<comment type="caution">
    <text evidence="8">The sequence shown here is derived from an EMBL/GenBank/DDBJ whole genome shotgun (WGS) entry which is preliminary data.</text>
</comment>
<organism evidence="8 9">
    <name type="scientific">Candidatus Abzuiibacterium crystallinum</name>
    <dbReference type="NCBI Taxonomy" id="1974748"/>
    <lineage>
        <taxon>Bacteria</taxon>
        <taxon>Pseudomonadati</taxon>
        <taxon>Candidatus Omnitrophota</taxon>
        <taxon>Candidatus Abzuiibacterium</taxon>
    </lineage>
</organism>
<dbReference type="Gene3D" id="3.40.30.10">
    <property type="entry name" value="Glutaredoxin"/>
    <property type="match status" value="1"/>
</dbReference>
<sequence length="161" mass="17840">MTTENKILTSELKDQATKIMAQYDQPRSAVLPILHLVQNTYGCITCEAETEIAALLQMPIVDMKEIVTFYTLFRSRPCAKVEFNVCRTLSCMLRGGEEIIDHLKEKLGIQPGEQTSDGKFGLHLVECLGACETAPTAQINESYVGGLTKEKIDQIISGKTK</sequence>
<dbReference type="Pfam" id="PF01257">
    <property type="entry name" value="2Fe-2S_thioredx"/>
    <property type="match status" value="1"/>
</dbReference>
<evidence type="ECO:0000313" key="9">
    <source>
        <dbReference type="Proteomes" id="UP000230859"/>
    </source>
</evidence>
<evidence type="ECO:0000256" key="3">
    <source>
        <dbReference type="ARBA" id="ARBA00022723"/>
    </source>
</evidence>
<keyword evidence="5 7" id="KW-0411">Iron-sulfur</keyword>
<gene>
    <name evidence="8" type="ORF">COV74_03945</name>
</gene>
<dbReference type="GO" id="GO:0051537">
    <property type="term" value="F:2 iron, 2 sulfur cluster binding"/>
    <property type="evidence" value="ECO:0007669"/>
    <property type="project" value="UniProtKB-KW"/>
</dbReference>
<feature type="binding site" evidence="7">
    <location>
        <position position="86"/>
    </location>
    <ligand>
        <name>[2Fe-2S] cluster</name>
        <dbReference type="ChEBI" id="CHEBI:190135"/>
    </ligand>
</feature>
<protein>
    <submittedName>
        <fullName evidence="8">NAD(P)H-dependent oxidoreductase subunit E</fullName>
    </submittedName>
</protein>
<dbReference type="PIRSF" id="PIRSF000216">
    <property type="entry name" value="NADH_DH_24kDa"/>
    <property type="match status" value="1"/>
</dbReference>
<reference evidence="8 9" key="1">
    <citation type="submission" date="2017-09" db="EMBL/GenBank/DDBJ databases">
        <title>Depth-based differentiation of microbial function through sediment-hosted aquifers and enrichment of novel symbionts in the deep terrestrial subsurface.</title>
        <authorList>
            <person name="Probst A.J."/>
            <person name="Ladd B."/>
            <person name="Jarett J.K."/>
            <person name="Geller-Mcgrath D.E."/>
            <person name="Sieber C.M."/>
            <person name="Emerson J.B."/>
            <person name="Anantharaman K."/>
            <person name="Thomas B.C."/>
            <person name="Malmstrom R."/>
            <person name="Stieglmeier M."/>
            <person name="Klingl A."/>
            <person name="Woyke T."/>
            <person name="Ryan C.M."/>
            <person name="Banfield J.F."/>
        </authorList>
    </citation>
    <scope>NUCLEOTIDE SEQUENCE [LARGE SCALE GENOMIC DNA]</scope>
    <source>
        <strain evidence="8">CG11_big_fil_rev_8_21_14_0_20_45_26</strain>
    </source>
</reference>